<accession>A0A7M1QW61</accession>
<evidence type="ECO:0000313" key="2">
    <source>
        <dbReference type="Proteomes" id="UP000595053"/>
    </source>
</evidence>
<dbReference type="Proteomes" id="UP000595053">
    <property type="component" value="Chromosome"/>
</dbReference>
<dbReference type="PANTHER" id="PTHR35007">
    <property type="entry name" value="INTEGRAL MEMBRANE PROTEIN-RELATED"/>
    <property type="match status" value="1"/>
</dbReference>
<reference evidence="1 2" key="1">
    <citation type="submission" date="2020-10" db="EMBL/GenBank/DDBJ databases">
        <title>Trueperella pecoris sp. nov. isolated from bovine and porcine specimens.</title>
        <authorList>
            <person name="Schoenecker L."/>
            <person name="Schnydrig P."/>
            <person name="Brodard I."/>
            <person name="Thomann A."/>
            <person name="Hemphill A."/>
            <person name="Rodriguez-Campos S."/>
            <person name="Perreten V."/>
            <person name="Jores J."/>
            <person name="Kittl S."/>
        </authorList>
    </citation>
    <scope>NUCLEOTIDE SEQUENCE [LARGE SCALE GENOMIC DNA]</scope>
    <source>
        <strain evidence="1 2">15A0121</strain>
    </source>
</reference>
<dbReference type="RefSeq" id="WP_197551102.1">
    <property type="nucleotide sequence ID" value="NZ_CP063213.1"/>
</dbReference>
<dbReference type="AlphaFoldDB" id="A0A7M1QW61"/>
<evidence type="ECO:0000313" key="1">
    <source>
        <dbReference type="EMBL" id="QOR45555.1"/>
    </source>
</evidence>
<dbReference type="EMBL" id="CP063213">
    <property type="protein sequence ID" value="QOR45555.1"/>
    <property type="molecule type" value="Genomic_DNA"/>
</dbReference>
<evidence type="ECO:0008006" key="3">
    <source>
        <dbReference type="Google" id="ProtNLM"/>
    </source>
</evidence>
<sequence>MIWLLVIAAIGYLTVPRRNVTRRRRQRKRRPRRERRTVDMGAIVTEVATRLRSGSSPERAWEQTLANAGLDVSQPVLDESGVPFTLRRIERMGWLERRRAGVDEVVVHTIPATVAVCVMSYRTGAPMAEVLEACAAGITESGEAASAREVALAGPRSSARMLAGLPAIGLLLGIGLGADPLGFLLTTTPGRIALAAGLAFEAVGMVWTSQMVARARGEEE</sequence>
<keyword evidence="2" id="KW-1185">Reference proteome</keyword>
<organism evidence="1 2">
    <name type="scientific">Trueperella pecoris</name>
    <dbReference type="NCBI Taxonomy" id="2733571"/>
    <lineage>
        <taxon>Bacteria</taxon>
        <taxon>Bacillati</taxon>
        <taxon>Actinomycetota</taxon>
        <taxon>Actinomycetes</taxon>
        <taxon>Actinomycetales</taxon>
        <taxon>Actinomycetaceae</taxon>
        <taxon>Trueperella</taxon>
    </lineage>
</organism>
<gene>
    <name evidence="1" type="ORF">INS88_09935</name>
</gene>
<name>A0A7M1QW61_9ACTO</name>
<proteinExistence type="predicted"/>
<protein>
    <recommendedName>
        <fullName evidence="3">Type II secretion system protein GspF domain-containing protein</fullName>
    </recommendedName>
</protein>
<dbReference type="PANTHER" id="PTHR35007:SF4">
    <property type="entry name" value="CONSERVED TRANSMEMBRANE PROTEIN-RELATED"/>
    <property type="match status" value="1"/>
</dbReference>